<dbReference type="GO" id="GO:0016540">
    <property type="term" value="P:protein autoprocessing"/>
    <property type="evidence" value="ECO:0007669"/>
    <property type="project" value="InterPro"/>
</dbReference>
<gene>
    <name evidence="3" type="ORF">PENTCL1PPCAC_30774</name>
</gene>
<dbReference type="InterPro" id="IPR052140">
    <property type="entry name" value="Dev_Signal_Hedgehog-like"/>
</dbReference>
<proteinExistence type="predicted"/>
<accession>A0AAV5UNJ4</accession>
<protein>
    <recommendedName>
        <fullName evidence="2">Hedgehog protein Hint domain-containing protein</fullName>
    </recommendedName>
</protein>
<name>A0AAV5UNJ4_9BILA</name>
<dbReference type="PANTHER" id="PTHR46706">
    <property type="entry name" value="PROTEIN QUA-1-RELATED"/>
    <property type="match status" value="1"/>
</dbReference>
<dbReference type="InterPro" id="IPR001767">
    <property type="entry name" value="Hedgehog_Hint"/>
</dbReference>
<sequence length="158" mass="17853">MSSPLVSLSPPPSDDVNEHVVQSGWRADNTGNHSGYYYPVQRCDWCQSIPACFTGGMEVQTRQGPRRMDELTIGDEIITIHYGTPAFTRIVSWQHRLPNQEATFLRLVTSMGETVEMTTTPLHLKVDCDSPKFNIELVHAEKIQPETVYTLSMTRRTA</sequence>
<evidence type="ECO:0000259" key="2">
    <source>
        <dbReference type="Pfam" id="PF01079"/>
    </source>
</evidence>
<dbReference type="EMBL" id="BTSX01000130">
    <property type="protein sequence ID" value="GMT08599.1"/>
    <property type="molecule type" value="Genomic_DNA"/>
</dbReference>
<dbReference type="PANTHER" id="PTHR46706:SF12">
    <property type="entry name" value="PROTEIN QUA-1-RELATED"/>
    <property type="match status" value="1"/>
</dbReference>
<evidence type="ECO:0000313" key="4">
    <source>
        <dbReference type="Proteomes" id="UP001432027"/>
    </source>
</evidence>
<dbReference type="SUPFAM" id="SSF51294">
    <property type="entry name" value="Hedgehog/intein (Hint) domain"/>
    <property type="match status" value="1"/>
</dbReference>
<evidence type="ECO:0000256" key="1">
    <source>
        <dbReference type="ARBA" id="ARBA00022473"/>
    </source>
</evidence>
<organism evidence="3 4">
    <name type="scientific">Pristionchus entomophagus</name>
    <dbReference type="NCBI Taxonomy" id="358040"/>
    <lineage>
        <taxon>Eukaryota</taxon>
        <taxon>Metazoa</taxon>
        <taxon>Ecdysozoa</taxon>
        <taxon>Nematoda</taxon>
        <taxon>Chromadorea</taxon>
        <taxon>Rhabditida</taxon>
        <taxon>Rhabditina</taxon>
        <taxon>Diplogasteromorpha</taxon>
        <taxon>Diplogasteroidea</taxon>
        <taxon>Neodiplogasteridae</taxon>
        <taxon>Pristionchus</taxon>
    </lineage>
</organism>
<evidence type="ECO:0000313" key="3">
    <source>
        <dbReference type="EMBL" id="GMT08599.1"/>
    </source>
</evidence>
<feature type="domain" description="Hedgehog protein Hint" evidence="2">
    <location>
        <begin position="51"/>
        <end position="149"/>
    </location>
</feature>
<dbReference type="Pfam" id="PF01079">
    <property type="entry name" value="Hint"/>
    <property type="match status" value="1"/>
</dbReference>
<reference evidence="3" key="1">
    <citation type="submission" date="2023-10" db="EMBL/GenBank/DDBJ databases">
        <title>Genome assembly of Pristionchus species.</title>
        <authorList>
            <person name="Yoshida K."/>
            <person name="Sommer R.J."/>
        </authorList>
    </citation>
    <scope>NUCLEOTIDE SEQUENCE</scope>
    <source>
        <strain evidence="3">RS0144</strain>
    </source>
</reference>
<keyword evidence="1" id="KW-0217">Developmental protein</keyword>
<keyword evidence="4" id="KW-1185">Reference proteome</keyword>
<dbReference type="AlphaFoldDB" id="A0AAV5UNJ4"/>
<dbReference type="InterPro" id="IPR036844">
    <property type="entry name" value="Hint_dom_sf"/>
</dbReference>
<dbReference type="Proteomes" id="UP001432027">
    <property type="component" value="Unassembled WGS sequence"/>
</dbReference>
<comment type="caution">
    <text evidence="3">The sequence shown here is derived from an EMBL/GenBank/DDBJ whole genome shotgun (WGS) entry which is preliminary data.</text>
</comment>
<dbReference type="Gene3D" id="2.170.16.10">
    <property type="entry name" value="Hedgehog/Intein (Hint) domain"/>
    <property type="match status" value="1"/>
</dbReference>